<dbReference type="VEuPathDB" id="CryptoDB:Vbra_22206"/>
<feature type="transmembrane region" description="Helical" evidence="2">
    <location>
        <begin position="122"/>
        <end position="145"/>
    </location>
</feature>
<name>A0A0G4GCR2_VITBC</name>
<proteinExistence type="predicted"/>
<sequence length="344" mass="40910">MPHLRQFPPWLPCWRLPASARFLSTSPTLLQGNQWNRGPGRPYRSQEEINREARRRTEEFERRWGPRFERWQREGGAYADGARILERWIRRGYREYARQSERWRSIMRDPFPQSYDETKRMLPVAAVVATGAWWFVYGSSFLLLYTSLHTNMSIFRGMKRSVLSMRPRTPSTQSAQDKKKESAETILSAEYETKKTKRQKMGLPSSFETYKNEDQDADTLAIHNVLETPKSFMWRAFWTAVITMAGVRPAIDYYDRNIRNKMVRYTVSAGRKKSRVWQWIEDIMRRVAKTPTWKFFVTQRLARVARVDWVKMVRSEEVIRWCKTLGPPVLIFLVPTMWLLAGHR</sequence>
<evidence type="ECO:0000256" key="1">
    <source>
        <dbReference type="SAM" id="MobiDB-lite"/>
    </source>
</evidence>
<keyword evidence="2" id="KW-0812">Transmembrane</keyword>
<evidence type="ECO:0000313" key="4">
    <source>
        <dbReference type="Proteomes" id="UP000041254"/>
    </source>
</evidence>
<feature type="region of interest" description="Disordered" evidence="1">
    <location>
        <begin position="31"/>
        <end position="50"/>
    </location>
</feature>
<gene>
    <name evidence="3" type="ORF">Vbra_22206</name>
</gene>
<accession>A0A0G4GCR2</accession>
<keyword evidence="4" id="KW-1185">Reference proteome</keyword>
<evidence type="ECO:0000256" key="2">
    <source>
        <dbReference type="SAM" id="Phobius"/>
    </source>
</evidence>
<keyword evidence="2" id="KW-1133">Transmembrane helix</keyword>
<evidence type="ECO:0000313" key="3">
    <source>
        <dbReference type="EMBL" id="CEM27063.1"/>
    </source>
</evidence>
<dbReference type="InParanoid" id="A0A0G4GCR2"/>
<organism evidence="3 4">
    <name type="scientific">Vitrella brassicaformis (strain CCMP3155)</name>
    <dbReference type="NCBI Taxonomy" id="1169540"/>
    <lineage>
        <taxon>Eukaryota</taxon>
        <taxon>Sar</taxon>
        <taxon>Alveolata</taxon>
        <taxon>Colpodellida</taxon>
        <taxon>Vitrellaceae</taxon>
        <taxon>Vitrella</taxon>
    </lineage>
</organism>
<protein>
    <submittedName>
        <fullName evidence="3">Uncharacterized protein</fullName>
    </submittedName>
</protein>
<dbReference type="Proteomes" id="UP000041254">
    <property type="component" value="Unassembled WGS sequence"/>
</dbReference>
<dbReference type="AlphaFoldDB" id="A0A0G4GCR2"/>
<reference evidence="3 4" key="1">
    <citation type="submission" date="2014-11" db="EMBL/GenBank/DDBJ databases">
        <authorList>
            <person name="Zhu J."/>
            <person name="Qi W."/>
            <person name="Song R."/>
        </authorList>
    </citation>
    <scope>NUCLEOTIDE SEQUENCE [LARGE SCALE GENOMIC DNA]</scope>
</reference>
<feature type="transmembrane region" description="Helical" evidence="2">
    <location>
        <begin position="321"/>
        <end position="341"/>
    </location>
</feature>
<dbReference type="EMBL" id="CDMY01000626">
    <property type="protein sequence ID" value="CEM27063.1"/>
    <property type="molecule type" value="Genomic_DNA"/>
</dbReference>
<keyword evidence="2" id="KW-0472">Membrane</keyword>